<feature type="domain" description="CAP-Gly" evidence="6">
    <location>
        <begin position="164"/>
        <end position="187"/>
    </location>
</feature>
<keyword evidence="3" id="KW-0143">Chaperone</keyword>
<evidence type="ECO:0000256" key="4">
    <source>
        <dbReference type="ARBA" id="ARBA00025779"/>
    </source>
</evidence>
<dbReference type="PROSITE" id="PS50245">
    <property type="entry name" value="CAP_GLY_2"/>
    <property type="match status" value="1"/>
</dbReference>
<dbReference type="Pfam" id="PF14560">
    <property type="entry name" value="Ubiquitin_2"/>
    <property type="match status" value="1"/>
</dbReference>
<sequence>MSQWFIITHSETQIRTEKKFTLATPIHSIKSSLYSITGTPPGRMNLQLRDEDGDLLEDNLQDGKTLGDYDTYDYIRLHVVDTSPQTEFSDLADTSKVKKFELDEEQYESRPDSFRKFKERNQGLFQKKEPSKEAKSEEPDFPEDIVGKRCQIPGDRRGTVRFVGKLPKKAGIFVGVELDEPLGKNDGIPCSTLTLRWKMLTVER</sequence>
<dbReference type="SUPFAM" id="SSF74924">
    <property type="entry name" value="Cap-Gly domain"/>
    <property type="match status" value="1"/>
</dbReference>
<dbReference type="Gene3D" id="3.10.20.90">
    <property type="entry name" value="Phosphatidylinositol 3-kinase Catalytic Subunit, Chain A, domain 1"/>
    <property type="match status" value="1"/>
</dbReference>
<comment type="similarity">
    <text evidence="4">Belongs to the TBCB family.</text>
</comment>
<feature type="compositionally biased region" description="Basic and acidic residues" evidence="5">
    <location>
        <begin position="119"/>
        <end position="138"/>
    </location>
</feature>
<organism evidence="7 8">
    <name type="scientific">Blattamonas nauphoetae</name>
    <dbReference type="NCBI Taxonomy" id="2049346"/>
    <lineage>
        <taxon>Eukaryota</taxon>
        <taxon>Metamonada</taxon>
        <taxon>Preaxostyla</taxon>
        <taxon>Oxymonadida</taxon>
        <taxon>Blattamonas</taxon>
    </lineage>
</organism>
<protein>
    <submittedName>
        <fullName evidence="7">Tubulin-folding cofactor B</fullName>
    </submittedName>
</protein>
<dbReference type="CDD" id="cd01789">
    <property type="entry name" value="Ubl_TBCB"/>
    <property type="match status" value="1"/>
</dbReference>
<proteinExistence type="inferred from homology"/>
<evidence type="ECO:0000313" key="7">
    <source>
        <dbReference type="EMBL" id="KAK2958655.1"/>
    </source>
</evidence>
<dbReference type="Proteomes" id="UP001281761">
    <property type="component" value="Unassembled WGS sequence"/>
</dbReference>
<dbReference type="InterPro" id="IPR029071">
    <property type="entry name" value="Ubiquitin-like_domsf"/>
</dbReference>
<name>A0ABQ9Y4M9_9EUKA</name>
<evidence type="ECO:0000259" key="6">
    <source>
        <dbReference type="PROSITE" id="PS50245"/>
    </source>
</evidence>
<dbReference type="SMART" id="SM01052">
    <property type="entry name" value="CAP_GLY"/>
    <property type="match status" value="1"/>
</dbReference>
<comment type="subcellular location">
    <subcellularLocation>
        <location evidence="1">Cytoplasm</location>
    </subcellularLocation>
</comment>
<evidence type="ECO:0000256" key="1">
    <source>
        <dbReference type="ARBA" id="ARBA00004496"/>
    </source>
</evidence>
<evidence type="ECO:0000313" key="8">
    <source>
        <dbReference type="Proteomes" id="UP001281761"/>
    </source>
</evidence>
<dbReference type="InterPro" id="IPR045172">
    <property type="entry name" value="TBCB_Ubl"/>
</dbReference>
<evidence type="ECO:0000256" key="2">
    <source>
        <dbReference type="ARBA" id="ARBA00022490"/>
    </source>
</evidence>
<dbReference type="Pfam" id="PF01302">
    <property type="entry name" value="CAP_GLY"/>
    <property type="match status" value="1"/>
</dbReference>
<dbReference type="InterPro" id="IPR000938">
    <property type="entry name" value="CAP-Gly_domain"/>
</dbReference>
<gene>
    <name evidence="7" type="ORF">BLNAU_6424</name>
</gene>
<accession>A0ABQ9Y4M9</accession>
<dbReference type="PANTHER" id="PTHR18916">
    <property type="entry name" value="DYNACTIN 1-RELATED MICROTUBULE-BINDING"/>
    <property type="match status" value="1"/>
</dbReference>
<keyword evidence="2" id="KW-0963">Cytoplasm</keyword>
<dbReference type="EMBL" id="JARBJD010000036">
    <property type="protein sequence ID" value="KAK2958655.1"/>
    <property type="molecule type" value="Genomic_DNA"/>
</dbReference>
<feature type="region of interest" description="Disordered" evidence="5">
    <location>
        <begin position="119"/>
        <end position="146"/>
    </location>
</feature>
<evidence type="ECO:0000256" key="3">
    <source>
        <dbReference type="ARBA" id="ARBA00023186"/>
    </source>
</evidence>
<dbReference type="SUPFAM" id="SSF54236">
    <property type="entry name" value="Ubiquitin-like"/>
    <property type="match status" value="1"/>
</dbReference>
<keyword evidence="8" id="KW-1185">Reference proteome</keyword>
<dbReference type="Gene3D" id="2.30.30.190">
    <property type="entry name" value="CAP Gly-rich-like domain"/>
    <property type="match status" value="1"/>
</dbReference>
<dbReference type="InterPro" id="IPR036859">
    <property type="entry name" value="CAP-Gly_dom_sf"/>
</dbReference>
<reference evidence="7 8" key="1">
    <citation type="journal article" date="2022" name="bioRxiv">
        <title>Genomics of Preaxostyla Flagellates Illuminates Evolutionary Transitions and the Path Towards Mitochondrial Loss.</title>
        <authorList>
            <person name="Novak L.V.F."/>
            <person name="Treitli S.C."/>
            <person name="Pyrih J."/>
            <person name="Halakuc P."/>
            <person name="Pipaliya S.V."/>
            <person name="Vacek V."/>
            <person name="Brzon O."/>
            <person name="Soukal P."/>
            <person name="Eme L."/>
            <person name="Dacks J.B."/>
            <person name="Karnkowska A."/>
            <person name="Elias M."/>
            <person name="Hampl V."/>
        </authorList>
    </citation>
    <scope>NUCLEOTIDE SEQUENCE [LARGE SCALE GENOMIC DNA]</scope>
    <source>
        <strain evidence="7">NAU3</strain>
        <tissue evidence="7">Gut</tissue>
    </source>
</reference>
<dbReference type="InterPro" id="IPR000626">
    <property type="entry name" value="Ubiquitin-like_dom"/>
</dbReference>
<dbReference type="PANTHER" id="PTHR18916:SF85">
    <property type="entry name" value="TUBULIN-FOLDING COFACTOR B"/>
    <property type="match status" value="1"/>
</dbReference>
<comment type="caution">
    <text evidence="7">The sequence shown here is derived from an EMBL/GenBank/DDBJ whole genome shotgun (WGS) entry which is preliminary data.</text>
</comment>
<evidence type="ECO:0000256" key="5">
    <source>
        <dbReference type="SAM" id="MobiDB-lite"/>
    </source>
</evidence>